<keyword evidence="3 8" id="KW-0732">Signal</keyword>
<gene>
    <name evidence="9" type="ORF">Sangu_2856700</name>
</gene>
<dbReference type="InterPro" id="IPR052222">
    <property type="entry name" value="DESIGUAL"/>
</dbReference>
<evidence type="ECO:0000256" key="4">
    <source>
        <dbReference type="ARBA" id="ARBA00022989"/>
    </source>
</evidence>
<evidence type="ECO:0000256" key="1">
    <source>
        <dbReference type="ARBA" id="ARBA00004127"/>
    </source>
</evidence>
<accession>A0AAW2IPD7</accession>
<dbReference type="InterPro" id="IPR009606">
    <property type="entry name" value="DEAL/Modifying_wall_lignin1/2"/>
</dbReference>
<proteinExistence type="inferred from homology"/>
<protein>
    <recommendedName>
        <fullName evidence="10">Fiber protein Fb34</fullName>
    </recommendedName>
</protein>
<evidence type="ECO:0000256" key="6">
    <source>
        <dbReference type="ARBA" id="ARBA00029467"/>
    </source>
</evidence>
<dbReference type="EMBL" id="JACGWK010001683">
    <property type="protein sequence ID" value="KAL0283980.1"/>
    <property type="molecule type" value="Genomic_DNA"/>
</dbReference>
<reference evidence="9" key="2">
    <citation type="journal article" date="2024" name="Plant">
        <title>Genomic evolution and insights into agronomic trait innovations of Sesamum species.</title>
        <authorList>
            <person name="Miao H."/>
            <person name="Wang L."/>
            <person name="Qu L."/>
            <person name="Liu H."/>
            <person name="Sun Y."/>
            <person name="Le M."/>
            <person name="Wang Q."/>
            <person name="Wei S."/>
            <person name="Zheng Y."/>
            <person name="Lin W."/>
            <person name="Duan Y."/>
            <person name="Cao H."/>
            <person name="Xiong S."/>
            <person name="Wang X."/>
            <person name="Wei L."/>
            <person name="Li C."/>
            <person name="Ma Q."/>
            <person name="Ju M."/>
            <person name="Zhao R."/>
            <person name="Li G."/>
            <person name="Mu C."/>
            <person name="Tian Q."/>
            <person name="Mei H."/>
            <person name="Zhang T."/>
            <person name="Gao T."/>
            <person name="Zhang H."/>
        </authorList>
    </citation>
    <scope>NUCLEOTIDE SEQUENCE</scope>
    <source>
        <strain evidence="9">G01</strain>
    </source>
</reference>
<keyword evidence="4 7" id="KW-1133">Transmembrane helix</keyword>
<evidence type="ECO:0000256" key="2">
    <source>
        <dbReference type="ARBA" id="ARBA00022692"/>
    </source>
</evidence>
<organism evidence="9">
    <name type="scientific">Sesamum angustifolium</name>
    <dbReference type="NCBI Taxonomy" id="2727405"/>
    <lineage>
        <taxon>Eukaryota</taxon>
        <taxon>Viridiplantae</taxon>
        <taxon>Streptophyta</taxon>
        <taxon>Embryophyta</taxon>
        <taxon>Tracheophyta</taxon>
        <taxon>Spermatophyta</taxon>
        <taxon>Magnoliopsida</taxon>
        <taxon>eudicotyledons</taxon>
        <taxon>Gunneridae</taxon>
        <taxon>Pentapetalae</taxon>
        <taxon>asterids</taxon>
        <taxon>lamiids</taxon>
        <taxon>Lamiales</taxon>
        <taxon>Pedaliaceae</taxon>
        <taxon>Sesamum</taxon>
    </lineage>
</organism>
<evidence type="ECO:0000313" key="9">
    <source>
        <dbReference type="EMBL" id="KAL0283980.1"/>
    </source>
</evidence>
<feature type="chain" id="PRO_5043385558" description="Fiber protein Fb34" evidence="8">
    <location>
        <begin position="24"/>
        <end position="217"/>
    </location>
</feature>
<comment type="similarity">
    <text evidence="6">Belongs to the DESIGUAL family.</text>
</comment>
<feature type="transmembrane region" description="Helical" evidence="7">
    <location>
        <begin position="56"/>
        <end position="77"/>
    </location>
</feature>
<sequence>MASKLLLVTVFIFDLIAFGLAVAAEQRRSTGKSRQDNEDMYNYCVYDSDIATGYGVGAFLFLMASQVVIMAASRCFCCGTPLKPGGSRACAVLLFIICWITFFIAEVCLLAGSVRNAYHTKYRTKFFENPPSCETVRKGVFAAGAAFVLFTGIISEFYYVSYSKARGVPRLMEVKLQLAWHHLSESHETIGSMRQSSALWIFCNISSSLVPNLAIGF</sequence>
<evidence type="ECO:0000256" key="7">
    <source>
        <dbReference type="SAM" id="Phobius"/>
    </source>
</evidence>
<dbReference type="Pfam" id="PF06749">
    <property type="entry name" value="DUF1218"/>
    <property type="match status" value="1"/>
</dbReference>
<dbReference type="AlphaFoldDB" id="A0AAW2IPD7"/>
<evidence type="ECO:0000256" key="3">
    <source>
        <dbReference type="ARBA" id="ARBA00022729"/>
    </source>
</evidence>
<evidence type="ECO:0000256" key="5">
    <source>
        <dbReference type="ARBA" id="ARBA00023136"/>
    </source>
</evidence>
<feature type="transmembrane region" description="Helical" evidence="7">
    <location>
        <begin position="89"/>
        <end position="112"/>
    </location>
</feature>
<feature type="transmembrane region" description="Helical" evidence="7">
    <location>
        <begin position="140"/>
        <end position="160"/>
    </location>
</feature>
<comment type="caution">
    <text evidence="9">The sequence shown here is derived from an EMBL/GenBank/DDBJ whole genome shotgun (WGS) entry which is preliminary data.</text>
</comment>
<evidence type="ECO:0000256" key="8">
    <source>
        <dbReference type="SAM" id="SignalP"/>
    </source>
</evidence>
<evidence type="ECO:0008006" key="10">
    <source>
        <dbReference type="Google" id="ProtNLM"/>
    </source>
</evidence>
<feature type="signal peptide" evidence="8">
    <location>
        <begin position="1"/>
        <end position="23"/>
    </location>
</feature>
<keyword evidence="2 7" id="KW-0812">Transmembrane</keyword>
<dbReference type="PANTHER" id="PTHR31769">
    <property type="entry name" value="OS07G0462200 PROTEIN-RELATED"/>
    <property type="match status" value="1"/>
</dbReference>
<reference evidence="9" key="1">
    <citation type="submission" date="2020-06" db="EMBL/GenBank/DDBJ databases">
        <authorList>
            <person name="Li T."/>
            <person name="Hu X."/>
            <person name="Zhang T."/>
            <person name="Song X."/>
            <person name="Zhang H."/>
            <person name="Dai N."/>
            <person name="Sheng W."/>
            <person name="Hou X."/>
            <person name="Wei L."/>
        </authorList>
    </citation>
    <scope>NUCLEOTIDE SEQUENCE</scope>
    <source>
        <strain evidence="9">G01</strain>
        <tissue evidence="9">Leaf</tissue>
    </source>
</reference>
<name>A0AAW2IPD7_9LAMI</name>
<comment type="subcellular location">
    <subcellularLocation>
        <location evidence="1">Endomembrane system</location>
        <topology evidence="1">Multi-pass membrane protein</topology>
    </subcellularLocation>
</comment>
<dbReference type="GO" id="GO:0012505">
    <property type="term" value="C:endomembrane system"/>
    <property type="evidence" value="ECO:0007669"/>
    <property type="project" value="UniProtKB-SubCell"/>
</dbReference>
<keyword evidence="5 7" id="KW-0472">Membrane</keyword>